<dbReference type="Proteomes" id="UP000504882">
    <property type="component" value="Unassembled WGS sequence"/>
</dbReference>
<evidence type="ECO:0008006" key="4">
    <source>
        <dbReference type="Google" id="ProtNLM"/>
    </source>
</evidence>
<accession>A0ABY2E1Q3</accession>
<evidence type="ECO:0000256" key="1">
    <source>
        <dbReference type="SAM" id="MobiDB-lite"/>
    </source>
</evidence>
<dbReference type="RefSeq" id="WP_133109016.1">
    <property type="nucleotide sequence ID" value="NZ_SMNA01000009.1"/>
</dbReference>
<evidence type="ECO:0000313" key="3">
    <source>
        <dbReference type="Proteomes" id="UP000504882"/>
    </source>
</evidence>
<feature type="region of interest" description="Disordered" evidence="1">
    <location>
        <begin position="114"/>
        <end position="134"/>
    </location>
</feature>
<proteinExistence type="predicted"/>
<organism evidence="2 3">
    <name type="scientific">Occultella glacieicola</name>
    <dbReference type="NCBI Taxonomy" id="2518684"/>
    <lineage>
        <taxon>Bacteria</taxon>
        <taxon>Bacillati</taxon>
        <taxon>Actinomycetota</taxon>
        <taxon>Actinomycetes</taxon>
        <taxon>Micrococcales</taxon>
        <taxon>Ruaniaceae</taxon>
        <taxon>Occultella</taxon>
    </lineage>
</organism>
<comment type="caution">
    <text evidence="2">The sequence shown here is derived from an EMBL/GenBank/DDBJ whole genome shotgun (WGS) entry which is preliminary data.</text>
</comment>
<reference evidence="2 3" key="1">
    <citation type="submission" date="2019-03" db="EMBL/GenBank/DDBJ databases">
        <title>Genomic features of bacteria from cold environments.</title>
        <authorList>
            <person name="Shen L."/>
        </authorList>
    </citation>
    <scope>NUCLEOTIDE SEQUENCE [LARGE SCALE GENOMIC DNA]</scope>
    <source>
        <strain evidence="3">T3246-1</strain>
    </source>
</reference>
<gene>
    <name evidence="2" type="ORF">EXU48_17675</name>
</gene>
<evidence type="ECO:0000313" key="2">
    <source>
        <dbReference type="EMBL" id="TDE90302.1"/>
    </source>
</evidence>
<protein>
    <recommendedName>
        <fullName evidence="4">Phasin domain-containing protein</fullName>
    </recommendedName>
</protein>
<dbReference type="EMBL" id="SMNA01000009">
    <property type="protein sequence ID" value="TDE90302.1"/>
    <property type="molecule type" value="Genomic_DNA"/>
</dbReference>
<name>A0ABY2E1Q3_9MICO</name>
<keyword evidence="3" id="KW-1185">Reference proteome</keyword>
<sequence>MDRAAGLANKKVLLNPLESPAVVRASDHVATVVVDFHERLGIESDRQSAEAKRWRDAATELKDKVVDAGAEGVGVARRFGTQTLDRAQTTRAKAIDSGADGFARASEATGKFFGGIAERARHRQDSNGTSEAAN</sequence>